<sequence>MGKFGIGKVPTPYPSPDLEPLANPNSPSSNKRDSIRQRFMRGLNHKKSILAWQHARHAKDSEGIQKENVSFIRKSIGSISSSLRGRLSSEYSTSGEARDRRPSVIRKSFGSMSSSLRGIRSSVTSRRSLETEKRSLPVRHHTVSGALGRARSRKYNSFGRSSCDSLEHEYDSVPRLPALEEMIANAQTEKTTLRVRSPPNSLLGMFDALDGPFDKNWHGSLAIRLKYSGTLFPESNADADAQTEAATDICPALVSTSGCCSNTSDQATSSQRKLPTSRVPVEWLDHILESSATTRDGIVQTSIPPQHPETNGGWLTRVNVRVPDETDHRKPWPRRSYPDLKSALEAVCGRLKPFYAPFAAYTDTNHVLHLFPPEFGSKYCTDTIPHTIFFDMQEILDTWNTLLSTSTAPYDEENFEASSPTELTSDSESESS</sequence>
<comment type="caution">
    <text evidence="1">The sequence shown here is derived from an EMBL/GenBank/DDBJ whole genome shotgun (WGS) entry which is preliminary data.</text>
</comment>
<name>A0ACB9Z4K8_9PEZI</name>
<accession>A0ACB9Z4K8</accession>
<dbReference type="EMBL" id="MU393459">
    <property type="protein sequence ID" value="KAI4866433.1"/>
    <property type="molecule type" value="Genomic_DNA"/>
</dbReference>
<protein>
    <submittedName>
        <fullName evidence="1">Uncharacterized protein</fullName>
    </submittedName>
</protein>
<evidence type="ECO:0000313" key="2">
    <source>
        <dbReference type="Proteomes" id="UP001497700"/>
    </source>
</evidence>
<keyword evidence="2" id="KW-1185">Reference proteome</keyword>
<dbReference type="Proteomes" id="UP001497700">
    <property type="component" value="Unassembled WGS sequence"/>
</dbReference>
<evidence type="ECO:0000313" key="1">
    <source>
        <dbReference type="EMBL" id="KAI4866433.1"/>
    </source>
</evidence>
<reference evidence="1 2" key="1">
    <citation type="journal article" date="2022" name="New Phytol.">
        <title>Ecological generalism drives hyperdiversity of secondary metabolite gene clusters in xylarialean endophytes.</title>
        <authorList>
            <person name="Franco M.E.E."/>
            <person name="Wisecaver J.H."/>
            <person name="Arnold A.E."/>
            <person name="Ju Y.M."/>
            <person name="Slot J.C."/>
            <person name="Ahrendt S."/>
            <person name="Moore L.P."/>
            <person name="Eastman K.E."/>
            <person name="Scott K."/>
            <person name="Konkel Z."/>
            <person name="Mondo S.J."/>
            <person name="Kuo A."/>
            <person name="Hayes R.D."/>
            <person name="Haridas S."/>
            <person name="Andreopoulos B."/>
            <person name="Riley R."/>
            <person name="LaButti K."/>
            <person name="Pangilinan J."/>
            <person name="Lipzen A."/>
            <person name="Amirebrahimi M."/>
            <person name="Yan J."/>
            <person name="Adam C."/>
            <person name="Keymanesh K."/>
            <person name="Ng V."/>
            <person name="Louie K."/>
            <person name="Northen T."/>
            <person name="Drula E."/>
            <person name="Henrissat B."/>
            <person name="Hsieh H.M."/>
            <person name="Youens-Clark K."/>
            <person name="Lutzoni F."/>
            <person name="Miadlikowska J."/>
            <person name="Eastwood D.C."/>
            <person name="Hamelin R.C."/>
            <person name="Grigoriev I.V."/>
            <person name="U'Ren J.M."/>
        </authorList>
    </citation>
    <scope>NUCLEOTIDE SEQUENCE [LARGE SCALE GENOMIC DNA]</scope>
    <source>
        <strain evidence="1 2">CBS 119005</strain>
    </source>
</reference>
<gene>
    <name evidence="1" type="ORF">F4820DRAFT_468917</name>
</gene>
<organism evidence="1 2">
    <name type="scientific">Hypoxylon rubiginosum</name>
    <dbReference type="NCBI Taxonomy" id="110542"/>
    <lineage>
        <taxon>Eukaryota</taxon>
        <taxon>Fungi</taxon>
        <taxon>Dikarya</taxon>
        <taxon>Ascomycota</taxon>
        <taxon>Pezizomycotina</taxon>
        <taxon>Sordariomycetes</taxon>
        <taxon>Xylariomycetidae</taxon>
        <taxon>Xylariales</taxon>
        <taxon>Hypoxylaceae</taxon>
        <taxon>Hypoxylon</taxon>
    </lineage>
</organism>
<proteinExistence type="predicted"/>